<dbReference type="EMBL" id="JBFARM010000003">
    <property type="protein sequence ID" value="MEV4285747.1"/>
    <property type="molecule type" value="Genomic_DNA"/>
</dbReference>
<name>A0ABV3GZP9_9ACTN</name>
<proteinExistence type="predicted"/>
<dbReference type="RefSeq" id="WP_364446810.1">
    <property type="nucleotide sequence ID" value="NZ_JBFARM010000003.1"/>
</dbReference>
<reference evidence="1 2" key="1">
    <citation type="submission" date="2024-06" db="EMBL/GenBank/DDBJ databases">
        <title>The Natural Products Discovery Center: Release of the First 8490 Sequenced Strains for Exploring Actinobacteria Biosynthetic Diversity.</title>
        <authorList>
            <person name="Kalkreuter E."/>
            <person name="Kautsar S.A."/>
            <person name="Yang D."/>
            <person name="Bader C.D."/>
            <person name="Teijaro C.N."/>
            <person name="Fluegel L."/>
            <person name="Davis C.M."/>
            <person name="Simpson J.R."/>
            <person name="Lauterbach L."/>
            <person name="Steele A.D."/>
            <person name="Gui C."/>
            <person name="Meng S."/>
            <person name="Li G."/>
            <person name="Viehrig K."/>
            <person name="Ye F."/>
            <person name="Su P."/>
            <person name="Kiefer A.F."/>
            <person name="Nichols A."/>
            <person name="Cepeda A.J."/>
            <person name="Yan W."/>
            <person name="Fan B."/>
            <person name="Jiang Y."/>
            <person name="Adhikari A."/>
            <person name="Zheng C.-J."/>
            <person name="Schuster L."/>
            <person name="Cowan T.M."/>
            <person name="Smanski M.J."/>
            <person name="Chevrette M.G."/>
            <person name="De Carvalho L.P.S."/>
            <person name="Shen B."/>
        </authorList>
    </citation>
    <scope>NUCLEOTIDE SEQUENCE [LARGE SCALE GENOMIC DNA]</scope>
    <source>
        <strain evidence="1 2">NPDC049574</strain>
    </source>
</reference>
<protein>
    <submittedName>
        <fullName evidence="1">Uncharacterized protein</fullName>
    </submittedName>
</protein>
<keyword evidence="2" id="KW-1185">Reference proteome</keyword>
<evidence type="ECO:0000313" key="2">
    <source>
        <dbReference type="Proteomes" id="UP001552427"/>
    </source>
</evidence>
<evidence type="ECO:0000313" key="1">
    <source>
        <dbReference type="EMBL" id="MEV4285747.1"/>
    </source>
</evidence>
<gene>
    <name evidence="1" type="ORF">AB0K40_09605</name>
</gene>
<organism evidence="1 2">
    <name type="scientific">Nonomuraea bangladeshensis</name>
    <dbReference type="NCBI Taxonomy" id="404385"/>
    <lineage>
        <taxon>Bacteria</taxon>
        <taxon>Bacillati</taxon>
        <taxon>Actinomycetota</taxon>
        <taxon>Actinomycetes</taxon>
        <taxon>Streptosporangiales</taxon>
        <taxon>Streptosporangiaceae</taxon>
        <taxon>Nonomuraea</taxon>
    </lineage>
</organism>
<dbReference type="Proteomes" id="UP001552427">
    <property type="component" value="Unassembled WGS sequence"/>
</dbReference>
<comment type="caution">
    <text evidence="1">The sequence shown here is derived from an EMBL/GenBank/DDBJ whole genome shotgun (WGS) entry which is preliminary data.</text>
</comment>
<sequence>MVGFRVLAANSHCTTSAGQRCDMIGRRLMSISPGIGTSGLLEDYIRAYESGEPFFRRAIEHLEISGERFWPVTMTVRAARVIDGMLLSWCVLDEKDMLISGWSRAQRLAELGWGAWSIGCAPHLGYSPPRWTRMCSCSPRQGLEQACRPGPTRRPQAGWPSDSLSLEHLASATPPARVFLRIVPLSSCNRLQRRDDTIRLWNLDTGKPLGAPMDLWTVMT</sequence>
<accession>A0ABV3GZP9</accession>